<dbReference type="SUPFAM" id="SSF103473">
    <property type="entry name" value="MFS general substrate transporter"/>
    <property type="match status" value="1"/>
</dbReference>
<evidence type="ECO:0000256" key="2">
    <source>
        <dbReference type="ARBA" id="ARBA00022692"/>
    </source>
</evidence>
<feature type="transmembrane region" description="Helical" evidence="6">
    <location>
        <begin position="170"/>
        <end position="189"/>
    </location>
</feature>
<feature type="transmembrane region" description="Helical" evidence="6">
    <location>
        <begin position="312"/>
        <end position="336"/>
    </location>
</feature>
<feature type="transmembrane region" description="Helical" evidence="6">
    <location>
        <begin position="80"/>
        <end position="97"/>
    </location>
</feature>
<feature type="transmembrane region" description="Helical" evidence="6">
    <location>
        <begin position="348"/>
        <end position="371"/>
    </location>
</feature>
<feature type="transmembrane region" description="Helical" evidence="6">
    <location>
        <begin position="377"/>
        <end position="399"/>
    </location>
</feature>
<feature type="domain" description="Major facilitator superfamily (MFS) profile" evidence="7">
    <location>
        <begin position="9"/>
        <end position="403"/>
    </location>
</feature>
<accession>A0A3S5F1R4</accession>
<evidence type="ECO:0000259" key="7">
    <source>
        <dbReference type="PROSITE" id="PS50850"/>
    </source>
</evidence>
<dbReference type="PROSITE" id="PS50850">
    <property type="entry name" value="MFS"/>
    <property type="match status" value="1"/>
</dbReference>
<dbReference type="EMBL" id="JADULK010000005">
    <property type="protein sequence ID" value="MBH1930544.1"/>
    <property type="molecule type" value="Genomic_DNA"/>
</dbReference>
<dbReference type="GO" id="GO:0016020">
    <property type="term" value="C:membrane"/>
    <property type="evidence" value="ECO:0007669"/>
    <property type="project" value="UniProtKB-SubCell"/>
</dbReference>
<dbReference type="RefSeq" id="WP_126531501.1">
    <property type="nucleotide sequence ID" value="NZ_JADULK010000005.1"/>
</dbReference>
<evidence type="ECO:0000313" key="10">
    <source>
        <dbReference type="Proteomes" id="UP000281904"/>
    </source>
</evidence>
<gene>
    <name evidence="9" type="primary">yjjL_2</name>
    <name evidence="8" type="ORF">I5U13_12855</name>
    <name evidence="9" type="ORF">NCTC10036_02460</name>
</gene>
<evidence type="ECO:0000256" key="5">
    <source>
        <dbReference type="ARBA" id="ARBA00038514"/>
    </source>
</evidence>
<dbReference type="InterPro" id="IPR020846">
    <property type="entry name" value="MFS_dom"/>
</dbReference>
<keyword evidence="2 6" id="KW-0812">Transmembrane</keyword>
<feature type="transmembrane region" description="Helical" evidence="6">
    <location>
        <begin position="257"/>
        <end position="275"/>
    </location>
</feature>
<evidence type="ECO:0000256" key="3">
    <source>
        <dbReference type="ARBA" id="ARBA00022989"/>
    </source>
</evidence>
<evidence type="ECO:0000256" key="6">
    <source>
        <dbReference type="SAM" id="Phobius"/>
    </source>
</evidence>
<dbReference type="InterPro" id="IPR036259">
    <property type="entry name" value="MFS_trans_sf"/>
</dbReference>
<reference evidence="8 11" key="2">
    <citation type="submission" date="2020-11" db="EMBL/GenBank/DDBJ databases">
        <title>Enhanced detection system for hospital associated transmission using whole genome sequencing surveillance.</title>
        <authorList>
            <person name="Harrison L.H."/>
            <person name="Van Tyne D."/>
            <person name="Marsh J.W."/>
            <person name="Griffith M.P."/>
            <person name="Snyder D.J."/>
            <person name="Cooper V.S."/>
            <person name="Mustapha M."/>
        </authorList>
    </citation>
    <scope>NUCLEOTIDE SEQUENCE [LARGE SCALE GENOMIC DNA]</scope>
    <source>
        <strain evidence="8 11">SER00230</strain>
    </source>
</reference>
<reference evidence="9 10" key="1">
    <citation type="submission" date="2018-12" db="EMBL/GenBank/DDBJ databases">
        <authorList>
            <consortium name="Pathogen Informatics"/>
        </authorList>
    </citation>
    <scope>NUCLEOTIDE SEQUENCE [LARGE SCALE GENOMIC DNA]</scope>
    <source>
        <strain evidence="9 10">NCTC10036</strain>
    </source>
</reference>
<feature type="transmembrane region" description="Helical" evidence="6">
    <location>
        <begin position="287"/>
        <end position="306"/>
    </location>
</feature>
<dbReference type="Gene3D" id="1.20.1250.20">
    <property type="entry name" value="MFS general substrate transporter like domains"/>
    <property type="match status" value="2"/>
</dbReference>
<evidence type="ECO:0000256" key="4">
    <source>
        <dbReference type="ARBA" id="ARBA00023136"/>
    </source>
</evidence>
<feature type="transmembrane region" description="Helical" evidence="6">
    <location>
        <begin position="7"/>
        <end position="32"/>
    </location>
</feature>
<evidence type="ECO:0000313" key="11">
    <source>
        <dbReference type="Proteomes" id="UP000624159"/>
    </source>
</evidence>
<name>A0A3S5F1R4_SERRU</name>
<dbReference type="PANTHER" id="PTHR11662">
    <property type="entry name" value="SOLUTE CARRIER FAMILY 17"/>
    <property type="match status" value="1"/>
</dbReference>
<dbReference type="PANTHER" id="PTHR11662:SF399">
    <property type="entry name" value="FI19708P1-RELATED"/>
    <property type="match status" value="1"/>
</dbReference>
<sequence length="412" mass="44304">MNARQRWYGVFALLFLIVIAYIDRVNIAVMVVNPAFLHHFGLGESRLQQGTLMTAFLLGYGLAALLLTPFLETLMGYRRALTLSVLLWALLTAASPLAGSVLWLLLVRALLGVSEGPLFSLKTMYISDHFAANELGKPNAVSALGVSLGLAIGFPLIGFLMAHFGWAMSFYLLAGFNLLAGLWLIRAFIRPAHNTPPPRAASPVLARVWRTFSDAWHTPMLGWIMLVEIATLSYLWGSSAWLPAYLIDEKGFSLKQMGAMASLPFIVSIGAKYLGGALLDRMRPQQAPLIFVIGGGATALCVAGLMNSGQTGWIAFFLLAANACWGLQGAAIPTLLQHYARPQAVGSAYGIINGIGNLFSAFIPLLMGWVMAAQGTVSSGFAVLIASQLVTLLAGGVLLGKMREIRALLQRP</sequence>
<dbReference type="AlphaFoldDB" id="A0A3S5F1R4"/>
<protein>
    <submittedName>
        <fullName evidence="9">L-galactonate transporter</fullName>
    </submittedName>
    <submittedName>
        <fullName evidence="8">MFS transporter</fullName>
    </submittedName>
</protein>
<keyword evidence="3 6" id="KW-1133">Transmembrane helix</keyword>
<dbReference type="Proteomes" id="UP000624159">
    <property type="component" value="Unassembled WGS sequence"/>
</dbReference>
<keyword evidence="4 6" id="KW-0472">Membrane</keyword>
<proteinExistence type="inferred from homology"/>
<evidence type="ECO:0000313" key="9">
    <source>
        <dbReference type="EMBL" id="VEI65898.1"/>
    </source>
</evidence>
<dbReference type="GO" id="GO:0022857">
    <property type="term" value="F:transmembrane transporter activity"/>
    <property type="evidence" value="ECO:0007669"/>
    <property type="project" value="InterPro"/>
</dbReference>
<dbReference type="InterPro" id="IPR011701">
    <property type="entry name" value="MFS"/>
</dbReference>
<feature type="transmembrane region" description="Helical" evidence="6">
    <location>
        <begin position="52"/>
        <end position="71"/>
    </location>
</feature>
<evidence type="ECO:0000256" key="1">
    <source>
        <dbReference type="ARBA" id="ARBA00004141"/>
    </source>
</evidence>
<evidence type="ECO:0000313" key="8">
    <source>
        <dbReference type="EMBL" id="MBH1930544.1"/>
    </source>
</evidence>
<dbReference type="Proteomes" id="UP000281904">
    <property type="component" value="Chromosome"/>
</dbReference>
<dbReference type="EMBL" id="LR134493">
    <property type="protein sequence ID" value="VEI65898.1"/>
    <property type="molecule type" value="Genomic_DNA"/>
</dbReference>
<comment type="subcellular location">
    <subcellularLocation>
        <location evidence="1">Membrane</location>
        <topology evidence="1">Multi-pass membrane protein</topology>
    </subcellularLocation>
</comment>
<dbReference type="Pfam" id="PF07690">
    <property type="entry name" value="MFS_1"/>
    <property type="match status" value="1"/>
</dbReference>
<organism evidence="9 10">
    <name type="scientific">Serratia rubidaea</name>
    <name type="common">Serratia marinorubra</name>
    <dbReference type="NCBI Taxonomy" id="61652"/>
    <lineage>
        <taxon>Bacteria</taxon>
        <taxon>Pseudomonadati</taxon>
        <taxon>Pseudomonadota</taxon>
        <taxon>Gammaproteobacteria</taxon>
        <taxon>Enterobacterales</taxon>
        <taxon>Yersiniaceae</taxon>
        <taxon>Serratia</taxon>
    </lineage>
</organism>
<comment type="similarity">
    <text evidence="5">Belongs to the major facilitator superfamily. Phthalate permease family.</text>
</comment>
<feature type="transmembrane region" description="Helical" evidence="6">
    <location>
        <begin position="220"/>
        <end position="237"/>
    </location>
</feature>
<dbReference type="InterPro" id="IPR050382">
    <property type="entry name" value="MFS_Na/Anion_cotransporter"/>
</dbReference>
<keyword evidence="11" id="KW-1185">Reference proteome</keyword>